<protein>
    <submittedName>
        <fullName evidence="3">Uncharacterized protein</fullName>
    </submittedName>
</protein>
<dbReference type="Proteomes" id="UP001576726">
    <property type="component" value="Unassembled WGS sequence"/>
</dbReference>
<proteinExistence type="predicted"/>
<keyword evidence="2" id="KW-0732">Signal</keyword>
<evidence type="ECO:0000313" key="3">
    <source>
        <dbReference type="EMBL" id="MFB2652775.1"/>
    </source>
</evidence>
<feature type="compositionally biased region" description="Basic and acidic residues" evidence="1">
    <location>
        <begin position="100"/>
        <end position="118"/>
    </location>
</feature>
<dbReference type="EMBL" id="JBHFGJ010000003">
    <property type="protein sequence ID" value="MFB2652775.1"/>
    <property type="molecule type" value="Genomic_DNA"/>
</dbReference>
<name>A0ABV4VUV5_9GAMM</name>
<feature type="chain" id="PRO_5046672299" evidence="2">
    <location>
        <begin position="22"/>
        <end position="287"/>
    </location>
</feature>
<dbReference type="RefSeq" id="WP_374918938.1">
    <property type="nucleotide sequence ID" value="NZ_JBHFGJ010000003.1"/>
</dbReference>
<comment type="caution">
    <text evidence="3">The sequence shown here is derived from an EMBL/GenBank/DDBJ whole genome shotgun (WGS) entry which is preliminary data.</text>
</comment>
<organism evidence="3 4">
    <name type="scientific">Shewanella seohaensis</name>
    <dbReference type="NCBI Taxonomy" id="755175"/>
    <lineage>
        <taxon>Bacteria</taxon>
        <taxon>Pseudomonadati</taxon>
        <taxon>Pseudomonadota</taxon>
        <taxon>Gammaproteobacteria</taxon>
        <taxon>Alteromonadales</taxon>
        <taxon>Shewanellaceae</taxon>
        <taxon>Shewanella</taxon>
    </lineage>
</organism>
<evidence type="ECO:0000313" key="4">
    <source>
        <dbReference type="Proteomes" id="UP001576726"/>
    </source>
</evidence>
<feature type="region of interest" description="Disordered" evidence="1">
    <location>
        <begin position="88"/>
        <end position="126"/>
    </location>
</feature>
<feature type="signal peptide" evidence="2">
    <location>
        <begin position="1"/>
        <end position="21"/>
    </location>
</feature>
<evidence type="ECO:0000256" key="2">
    <source>
        <dbReference type="SAM" id="SignalP"/>
    </source>
</evidence>
<feature type="region of interest" description="Disordered" evidence="1">
    <location>
        <begin position="194"/>
        <end position="225"/>
    </location>
</feature>
<feature type="compositionally biased region" description="Polar residues" evidence="1">
    <location>
        <begin position="88"/>
        <end position="99"/>
    </location>
</feature>
<gene>
    <name evidence="3" type="ORF">ACE02L_08485</name>
</gene>
<reference evidence="3 4" key="1">
    <citation type="submission" date="2024-09" db="EMBL/GenBank/DDBJ databases">
        <authorList>
            <person name="Zhang Y."/>
        </authorList>
    </citation>
    <scope>NUCLEOTIDE SEQUENCE [LARGE SCALE GENOMIC DNA]</scope>
    <source>
        <strain evidence="3 4">SH314</strain>
    </source>
</reference>
<keyword evidence="4" id="KW-1185">Reference proteome</keyword>
<evidence type="ECO:0000256" key="1">
    <source>
        <dbReference type="SAM" id="MobiDB-lite"/>
    </source>
</evidence>
<accession>A0ABV4VUV5</accession>
<sequence>MKHFKNIGFGGLFLLSLGAQAASTTHLNDLIDMRASSGEHQLEERGYTYKNTVKISSSSITYWWSADREQCIAVTTKEGRYSAIMNQPSEVCGHSSSNNHSRDNKHDHDNRHEQDKHEHNRHSNSLDSIVGLRASSGESELQDLGYFHRSTKTLNHSKVSYWWNPNKQNCIAVTTKDGKYASYANHQNNKFCDDENTDEARHHSDRHHANNNSNNSNDIQNLVGGRASGGERVLESHGYEFIKSQKGPDRIWGFWWNKSQHKCLTVVTFDGKYEAITDSPAFDCGRK</sequence>